<reference evidence="1 2" key="1">
    <citation type="journal article" date="2019" name="Int. J. Syst. Evol. Microbiol.">
        <title>The Global Catalogue of Microorganisms (GCM) 10K type strain sequencing project: providing services to taxonomists for standard genome sequencing and annotation.</title>
        <authorList>
            <consortium name="The Broad Institute Genomics Platform"/>
            <consortium name="The Broad Institute Genome Sequencing Center for Infectious Disease"/>
            <person name="Wu L."/>
            <person name="Ma J."/>
        </authorList>
    </citation>
    <scope>NUCLEOTIDE SEQUENCE [LARGE SCALE GENOMIC DNA]</scope>
    <source>
        <strain evidence="1 2">XZYJT29</strain>
    </source>
</reference>
<dbReference type="EMBL" id="JBHTAS010000001">
    <property type="protein sequence ID" value="MFC7138373.1"/>
    <property type="molecule type" value="Genomic_DNA"/>
</dbReference>
<dbReference type="AlphaFoldDB" id="A0ABD5XXY3"/>
<dbReference type="GeneID" id="78818610"/>
<comment type="caution">
    <text evidence="1">The sequence shown here is derived from an EMBL/GenBank/DDBJ whole genome shotgun (WGS) entry which is preliminary data.</text>
</comment>
<accession>A0ABD5XXY3</accession>
<evidence type="ECO:0000313" key="2">
    <source>
        <dbReference type="Proteomes" id="UP001596432"/>
    </source>
</evidence>
<organism evidence="1 2">
    <name type="scientific">Halosimplex aquaticum</name>
    <dbReference type="NCBI Taxonomy" id="3026162"/>
    <lineage>
        <taxon>Archaea</taxon>
        <taxon>Methanobacteriati</taxon>
        <taxon>Methanobacteriota</taxon>
        <taxon>Stenosarchaea group</taxon>
        <taxon>Halobacteria</taxon>
        <taxon>Halobacteriales</taxon>
        <taxon>Haloarculaceae</taxon>
        <taxon>Halosimplex</taxon>
    </lineage>
</organism>
<dbReference type="RefSeq" id="WP_274324004.1">
    <property type="nucleotide sequence ID" value="NZ_CP118158.1"/>
</dbReference>
<name>A0ABD5XXY3_9EURY</name>
<dbReference type="Proteomes" id="UP001596432">
    <property type="component" value="Unassembled WGS sequence"/>
</dbReference>
<keyword evidence="2" id="KW-1185">Reference proteome</keyword>
<gene>
    <name evidence="1" type="ORF">ACFQMA_00800</name>
</gene>
<sequence length="416" mass="43250">MRTTTQALGAIGCVVLLAVSALGAAGAVATATQAANEPLPPGVGDEGVTNSTALVEAHVTAVNETGATLAVGSEYSVNDSYYVSQSTTSTFGEGVSPFRLRTVGTFEDENETVRFLSDQWANETVLVSKVSYENRTEYTKQYLNATAGPADPFSDDLPRRYVEEQVTGEALLAGTLSLGNFTVESTETVGGENLTTLTAAGVNESVFNGTAAVERFDATIVVNEEGRVRALNATVSYEQNGSTFDYSYDLELLATGDAEPLEPLWSDRAVAQPAVSVDMNASDSYFTLTNYGPDALPANSTVVATHDNRTVNLTLSEDLGANESVYVYYSSDGGPAQLAATPPAPENATALSGEYDFEIRSPDGTTIIYIGFGFASANETTTNAVGAEAPAAVGTDSPAAVGTTPLSGLVRALPVG</sequence>
<evidence type="ECO:0000313" key="1">
    <source>
        <dbReference type="EMBL" id="MFC7138373.1"/>
    </source>
</evidence>
<proteinExistence type="predicted"/>
<protein>
    <submittedName>
        <fullName evidence="1">Uncharacterized protein</fullName>
    </submittedName>
</protein>